<dbReference type="PATRIC" id="fig|1459.3.peg.196"/>
<dbReference type="OrthoDB" id="2884326at2"/>
<protein>
    <submittedName>
        <fullName evidence="1">Uncharacterized protein</fullName>
    </submittedName>
</protein>
<gene>
    <name evidence="1" type="ORF">AF332_00905</name>
</gene>
<evidence type="ECO:0000313" key="2">
    <source>
        <dbReference type="Proteomes" id="UP000037109"/>
    </source>
</evidence>
<dbReference type="Proteomes" id="UP000037109">
    <property type="component" value="Unassembled WGS sequence"/>
</dbReference>
<proteinExistence type="predicted"/>
<dbReference type="AlphaFoldDB" id="A0A0M0G6M6"/>
<name>A0A0M0G6M6_SPOGL</name>
<comment type="caution">
    <text evidence="1">The sequence shown here is derived from an EMBL/GenBank/DDBJ whole genome shotgun (WGS) entry which is preliminary data.</text>
</comment>
<dbReference type="EMBL" id="LGUF01000007">
    <property type="protein sequence ID" value="KON85545.1"/>
    <property type="molecule type" value="Genomic_DNA"/>
</dbReference>
<evidence type="ECO:0000313" key="1">
    <source>
        <dbReference type="EMBL" id="KON85545.1"/>
    </source>
</evidence>
<reference evidence="2" key="1">
    <citation type="submission" date="2015-07" db="EMBL/GenBank/DDBJ databases">
        <title>Fjat-10036 dsm4.</title>
        <authorList>
            <person name="Liu B."/>
            <person name="Wang J."/>
            <person name="Zhu Y."/>
            <person name="Liu G."/>
            <person name="Chen Q."/>
            <person name="Chen Z."/>
            <person name="Lan J."/>
            <person name="Che J."/>
            <person name="Ge C."/>
            <person name="Shi H."/>
            <person name="Pan Z."/>
            <person name="Liu X."/>
        </authorList>
    </citation>
    <scope>NUCLEOTIDE SEQUENCE [LARGE SCALE GENOMIC DNA]</scope>
    <source>
        <strain evidence="2">DSM 4</strain>
    </source>
</reference>
<sequence length="73" mass="8626">MSSDHTLNMLETLKYYCDSQITQTFSTDKQQIISVCYLKNNQSFEITYTETNIKKNFRYIESAAEEIEKALRN</sequence>
<dbReference type="RefSeq" id="WP_053432939.1">
    <property type="nucleotide sequence ID" value="NZ_LGUF01000007.1"/>
</dbReference>
<accession>A0A0M0G6M6</accession>
<organism evidence="1 2">
    <name type="scientific">Sporosarcina globispora</name>
    <name type="common">Bacillus globisporus</name>
    <dbReference type="NCBI Taxonomy" id="1459"/>
    <lineage>
        <taxon>Bacteria</taxon>
        <taxon>Bacillati</taxon>
        <taxon>Bacillota</taxon>
        <taxon>Bacilli</taxon>
        <taxon>Bacillales</taxon>
        <taxon>Caryophanaceae</taxon>
        <taxon>Sporosarcina</taxon>
    </lineage>
</organism>
<keyword evidence="2" id="KW-1185">Reference proteome</keyword>